<dbReference type="PANTHER" id="PTHR13094">
    <property type="entry name" value="NADH-UBIQUINONE OXIDOREDUCTASE PDSW SUBUNIT"/>
    <property type="match status" value="1"/>
</dbReference>
<keyword evidence="9" id="KW-0472">Membrane</keyword>
<protein>
    <recommendedName>
        <fullName evidence="3">NADH dehydrogenase [ubiquinone] 1 beta subcomplex subunit 10</fullName>
    </recommendedName>
    <alternativeName>
        <fullName evidence="11">Complex I-PDSW</fullName>
    </alternativeName>
    <alternativeName>
        <fullName evidence="12">NADH-ubiquinone oxidoreductase PDSW subunit</fullName>
    </alternativeName>
</protein>
<evidence type="ECO:0000256" key="10">
    <source>
        <dbReference type="ARBA" id="ARBA00024857"/>
    </source>
</evidence>
<dbReference type="InterPro" id="IPR019377">
    <property type="entry name" value="NADH_UbQ_OxRdtase_su10"/>
</dbReference>
<evidence type="ECO:0000256" key="3">
    <source>
        <dbReference type="ARBA" id="ARBA00014109"/>
    </source>
</evidence>
<evidence type="ECO:0000256" key="6">
    <source>
        <dbReference type="ARBA" id="ARBA00022792"/>
    </source>
</evidence>
<feature type="region of interest" description="Disordered" evidence="13">
    <location>
        <begin position="1"/>
        <end position="24"/>
    </location>
</feature>
<keyword evidence="6" id="KW-0999">Mitochondrion inner membrane</keyword>
<dbReference type="EMBL" id="JAUNZN010000012">
    <property type="protein sequence ID" value="KAK4813436.1"/>
    <property type="molecule type" value="Genomic_DNA"/>
</dbReference>
<evidence type="ECO:0000256" key="11">
    <source>
        <dbReference type="ARBA" id="ARBA00030372"/>
    </source>
</evidence>
<comment type="caution">
    <text evidence="14">The sequence shown here is derived from an EMBL/GenBank/DDBJ whole genome shotgun (WGS) entry which is preliminary data.</text>
</comment>
<comment type="similarity">
    <text evidence="2">Belongs to the complex I NDUFB10 subunit family.</text>
</comment>
<feature type="region of interest" description="Disordered" evidence="13">
    <location>
        <begin position="52"/>
        <end position="151"/>
    </location>
</feature>
<accession>A0AAN7RYJ9</accession>
<evidence type="ECO:0000256" key="13">
    <source>
        <dbReference type="SAM" id="MobiDB-lite"/>
    </source>
</evidence>
<evidence type="ECO:0000313" key="14">
    <source>
        <dbReference type="EMBL" id="KAK4813436.1"/>
    </source>
</evidence>
<gene>
    <name evidence="14" type="ORF">QYF61_005384</name>
</gene>
<evidence type="ECO:0000256" key="9">
    <source>
        <dbReference type="ARBA" id="ARBA00023136"/>
    </source>
</evidence>
<proteinExistence type="inferred from homology"/>
<evidence type="ECO:0000256" key="5">
    <source>
        <dbReference type="ARBA" id="ARBA00022660"/>
    </source>
</evidence>
<feature type="region of interest" description="Disordered" evidence="13">
    <location>
        <begin position="325"/>
        <end position="348"/>
    </location>
</feature>
<dbReference type="GO" id="GO:0005743">
    <property type="term" value="C:mitochondrial inner membrane"/>
    <property type="evidence" value="ECO:0007669"/>
    <property type="project" value="UniProtKB-SubCell"/>
</dbReference>
<evidence type="ECO:0000256" key="8">
    <source>
        <dbReference type="ARBA" id="ARBA00023128"/>
    </source>
</evidence>
<comment type="subcellular location">
    <subcellularLocation>
        <location evidence="1">Mitochondrion inner membrane</location>
        <topology evidence="1">Peripheral membrane protein</topology>
        <orientation evidence="1">Matrix side</orientation>
    </subcellularLocation>
</comment>
<dbReference type="GO" id="GO:0045271">
    <property type="term" value="C:respiratory chain complex I"/>
    <property type="evidence" value="ECO:0007669"/>
    <property type="project" value="UniProtKB-ARBA"/>
</dbReference>
<evidence type="ECO:0000256" key="2">
    <source>
        <dbReference type="ARBA" id="ARBA00008317"/>
    </source>
</evidence>
<evidence type="ECO:0000256" key="1">
    <source>
        <dbReference type="ARBA" id="ARBA00004443"/>
    </source>
</evidence>
<evidence type="ECO:0000256" key="7">
    <source>
        <dbReference type="ARBA" id="ARBA00022982"/>
    </source>
</evidence>
<reference evidence="14 15" key="1">
    <citation type="journal article" date="2023" name="J. Hered.">
        <title>Chromosome-level genome of the wood stork (Mycteria americana) provides insight into avian chromosome evolution.</title>
        <authorList>
            <person name="Flamio R. Jr."/>
            <person name="Ramstad K.M."/>
        </authorList>
    </citation>
    <scope>NUCLEOTIDE SEQUENCE [LARGE SCALE GENOMIC DNA]</scope>
    <source>
        <strain evidence="14">JAX WOST 10</strain>
    </source>
</reference>
<evidence type="ECO:0000256" key="4">
    <source>
        <dbReference type="ARBA" id="ARBA00022448"/>
    </source>
</evidence>
<keyword evidence="4" id="KW-0813">Transport</keyword>
<dbReference type="PANTHER" id="PTHR13094:SF1">
    <property type="entry name" value="NADH DEHYDROGENASE [UBIQUINONE] 1 BETA SUBCOMPLEX SUBUNIT 10"/>
    <property type="match status" value="1"/>
</dbReference>
<evidence type="ECO:0000256" key="12">
    <source>
        <dbReference type="ARBA" id="ARBA00032549"/>
    </source>
</evidence>
<feature type="compositionally biased region" description="Basic and acidic residues" evidence="13">
    <location>
        <begin position="115"/>
        <end position="129"/>
    </location>
</feature>
<name>A0AAN7RYJ9_MYCAM</name>
<dbReference type="Pfam" id="PF10249">
    <property type="entry name" value="NDUFB10"/>
    <property type="match status" value="1"/>
</dbReference>
<evidence type="ECO:0000313" key="15">
    <source>
        <dbReference type="Proteomes" id="UP001333110"/>
    </source>
</evidence>
<dbReference type="AlphaFoldDB" id="A0AAN7RYJ9"/>
<comment type="function">
    <text evidence="10">Accessory subunit that is involved in the functional assembly of the mitochondrial respiratory chain complex I. Complex I has an NADH dehydrogenase activity with ubiquinone as an immediate electron acceptor and mediates the transfer of electrons from NADH to the respiratory chain.</text>
</comment>
<keyword evidence="5" id="KW-0679">Respiratory chain</keyword>
<dbReference type="Proteomes" id="UP001333110">
    <property type="component" value="Unassembled WGS sequence"/>
</dbReference>
<keyword evidence="7" id="KW-0249">Electron transport</keyword>
<dbReference type="InterPro" id="IPR039993">
    <property type="entry name" value="NDUFB10"/>
</dbReference>
<keyword evidence="15" id="KW-1185">Reference proteome</keyword>
<keyword evidence="8" id="KW-0496">Mitochondrion</keyword>
<sequence length="380" mass="42630">MPEDRDWEAYKVPPTRTPVSESTTSVPNPVIFFQTVFNYVVDAPVTFVRGTGGPSPVPGRPGPLASAAPRCATAAGDGPRHGMGARGLGHRDRQGHRGARGKDARTRPPGQARGDGTRRDVGHRQEHSTDTGTDTGTWETDKDTAQTEGQTRRWARNTELGAHRHGVRSRVVGREWIERQQAKNKFYYYHQKFRRVPDLSECLEGDYLCFFEAEAQWRRDRMVDQEIVEIVRERLGACKQREGPNQFQNCAKEVEQLAQVTKAYQDRYGDLGVHGNARTCLMKQKHRMMEERKAQAKVRGQITVGLGDGIEGGFSYGQKPNVAQHSYGNPLASAHPRSSKNVEFGKEQGDHSRVSLNFRIVYSRTNLHRKRLSAEVLASA</sequence>
<organism evidence="14 15">
    <name type="scientific">Mycteria americana</name>
    <name type="common">Wood stork</name>
    <dbReference type="NCBI Taxonomy" id="33587"/>
    <lineage>
        <taxon>Eukaryota</taxon>
        <taxon>Metazoa</taxon>
        <taxon>Chordata</taxon>
        <taxon>Craniata</taxon>
        <taxon>Vertebrata</taxon>
        <taxon>Euteleostomi</taxon>
        <taxon>Archelosauria</taxon>
        <taxon>Archosauria</taxon>
        <taxon>Dinosauria</taxon>
        <taxon>Saurischia</taxon>
        <taxon>Theropoda</taxon>
        <taxon>Coelurosauria</taxon>
        <taxon>Aves</taxon>
        <taxon>Neognathae</taxon>
        <taxon>Neoaves</taxon>
        <taxon>Aequornithes</taxon>
        <taxon>Ciconiiformes</taxon>
        <taxon>Ciconiidae</taxon>
        <taxon>Mycteria</taxon>
    </lineage>
</organism>